<evidence type="ECO:0000256" key="9">
    <source>
        <dbReference type="ARBA" id="ARBA00023319"/>
    </source>
</evidence>
<dbReference type="Gene3D" id="2.60.220.30">
    <property type="match status" value="1"/>
</dbReference>
<dbReference type="Pfam" id="PF00090">
    <property type="entry name" value="TSP_1"/>
    <property type="match status" value="2"/>
</dbReference>
<dbReference type="InParanoid" id="E4XNJ2"/>
<keyword evidence="6" id="KW-1015">Disulfide bond</keyword>
<evidence type="ECO:0000256" key="11">
    <source>
        <dbReference type="SAM" id="SignalP"/>
    </source>
</evidence>
<dbReference type="InterPro" id="IPR013783">
    <property type="entry name" value="Ig-like_fold"/>
</dbReference>
<dbReference type="PROSITE" id="PS50092">
    <property type="entry name" value="TSP1"/>
    <property type="match status" value="2"/>
</dbReference>
<evidence type="ECO:0000256" key="1">
    <source>
        <dbReference type="ARBA" id="ARBA00004479"/>
    </source>
</evidence>
<evidence type="ECO:0000256" key="3">
    <source>
        <dbReference type="ARBA" id="ARBA00022473"/>
    </source>
</evidence>
<sequence length="703" mass="78374">MFLLFSILFHDFSRVFALKPEFTLHPKTEYIVKNQLATLKCRARNAKNLEFQCNEKWFDSYKPEYAAGKDANGEPFLTASIEIKKSDVVSIFGEEKFNCHCVAWNNENGEEIIAQSASANVELAFLHKEFQAKPFPTKPYFSVGENIQLHCVPPKGLPAPRITWIKNGKILDPNRDKNLIINYDNDLIVKAARYSDSGNYVCLAENIVGSRESPAAKIEVKTDGIWSRWSDWSKCPLNSCAKIRAFRTRACDAPAPHNGGKECDGEKREERDCANECPIDGGWSNWSKWSECSAKCVQKHERSCIRPKPENGGDECSGIGIEEIPCQGGNCKETLFSSLVDQPALAVGLAVVTVMFLTAIGIGICVIQRMRANNTKRSMRMERCQTSRCSDLYDRYIPGYMAPSTSSSSESRDNRQPQIMSTQLSNNVGDNQIEKFITAAHGGDMNFAGVNLSIPPDAVNKDQMISLRVCGSDGPLLPQHQVLLSPVVIVGPPGLKIKKTLKLRISAGDYYGWNLEVKPIGAALKVERIKSAYQSVATLALKETGSWSIVGTPKISPNSRSFASHKAVYVLVYGRDVDLSGNEVQIRIRVSDQLPATYDMIDRDERENRSKPLCPAEVFCVAKMTSGLKVRLEPANLDWTTTMMTQCQEVPESQLWRRYARPVVFNLRRVGNSPNPFLNLNINVQQGNNPAKYIKAAYPLPQP</sequence>
<evidence type="ECO:0000256" key="7">
    <source>
        <dbReference type="ARBA" id="ARBA00023170"/>
    </source>
</evidence>
<keyword evidence="3" id="KW-0217">Developmental protein</keyword>
<evidence type="ECO:0000256" key="2">
    <source>
        <dbReference type="ARBA" id="ARBA00009844"/>
    </source>
</evidence>
<dbReference type="SMART" id="SM00209">
    <property type="entry name" value="TSP1"/>
    <property type="match status" value="2"/>
</dbReference>
<dbReference type="PANTHER" id="PTHR22906:SF21">
    <property type="entry name" value="SEMA DOMAIN-CONTAINING PROTEIN"/>
    <property type="match status" value="1"/>
</dbReference>
<keyword evidence="10" id="KW-0812">Transmembrane</keyword>
<keyword evidence="9" id="KW-0393">Immunoglobulin domain</keyword>
<dbReference type="AlphaFoldDB" id="E4XNJ2"/>
<dbReference type="FunFam" id="2.20.100.10:FF:000001">
    <property type="entry name" value="semaphorin-5A isoform X1"/>
    <property type="match status" value="1"/>
</dbReference>
<feature type="signal peptide" evidence="11">
    <location>
        <begin position="1"/>
        <end position="17"/>
    </location>
</feature>
<feature type="chain" id="PRO_5036447087" description="Ig-like domain-containing protein" evidence="11">
    <location>
        <begin position="18"/>
        <end position="703"/>
    </location>
</feature>
<dbReference type="InterPro" id="IPR036383">
    <property type="entry name" value="TSP1_rpt_sf"/>
</dbReference>
<dbReference type="Pfam" id="PF13927">
    <property type="entry name" value="Ig_3"/>
    <property type="match status" value="1"/>
</dbReference>
<name>E4XNJ2_OIKDI</name>
<dbReference type="SMART" id="SM00408">
    <property type="entry name" value="IGc2"/>
    <property type="match status" value="1"/>
</dbReference>
<evidence type="ECO:0000256" key="10">
    <source>
        <dbReference type="SAM" id="Phobius"/>
    </source>
</evidence>
<comment type="similarity">
    <text evidence="2">Belongs to the unc-5 family.</text>
</comment>
<gene>
    <name evidence="13" type="ORF">GSOID_T00015753001</name>
</gene>
<protein>
    <recommendedName>
        <fullName evidence="12">Ig-like domain-containing protein</fullName>
    </recommendedName>
</protein>
<keyword evidence="7" id="KW-0675">Receptor</keyword>
<dbReference type="InterPro" id="IPR036179">
    <property type="entry name" value="Ig-like_dom_sf"/>
</dbReference>
<feature type="domain" description="Ig-like" evidence="12">
    <location>
        <begin position="134"/>
        <end position="219"/>
    </location>
</feature>
<comment type="subcellular location">
    <subcellularLocation>
        <location evidence="1">Membrane</location>
        <topology evidence="1">Single-pass type I membrane protein</topology>
    </subcellularLocation>
</comment>
<accession>E4XNJ2</accession>
<keyword evidence="14" id="KW-1185">Reference proteome</keyword>
<dbReference type="PROSITE" id="PS50835">
    <property type="entry name" value="IG_LIKE"/>
    <property type="match status" value="1"/>
</dbReference>
<keyword evidence="4" id="KW-0677">Repeat</keyword>
<keyword evidence="11" id="KW-0732">Signal</keyword>
<evidence type="ECO:0000256" key="6">
    <source>
        <dbReference type="ARBA" id="ARBA00023157"/>
    </source>
</evidence>
<reference evidence="13" key="1">
    <citation type="journal article" date="2010" name="Science">
        <title>Plasticity of animal genome architecture unmasked by rapid evolution of a pelagic tunicate.</title>
        <authorList>
            <person name="Denoeud F."/>
            <person name="Henriet S."/>
            <person name="Mungpakdee S."/>
            <person name="Aury J.M."/>
            <person name="Da Silva C."/>
            <person name="Brinkmann H."/>
            <person name="Mikhaleva J."/>
            <person name="Olsen L.C."/>
            <person name="Jubin C."/>
            <person name="Canestro C."/>
            <person name="Bouquet J.M."/>
            <person name="Danks G."/>
            <person name="Poulain J."/>
            <person name="Campsteijn C."/>
            <person name="Adamski M."/>
            <person name="Cross I."/>
            <person name="Yadetie F."/>
            <person name="Muffato M."/>
            <person name="Louis A."/>
            <person name="Butcher S."/>
            <person name="Tsagkogeorga G."/>
            <person name="Konrad A."/>
            <person name="Singh S."/>
            <person name="Jensen M.F."/>
            <person name="Cong E.H."/>
            <person name="Eikeseth-Otteraa H."/>
            <person name="Noel B."/>
            <person name="Anthouard V."/>
            <person name="Porcel B.M."/>
            <person name="Kachouri-Lafond R."/>
            <person name="Nishino A."/>
            <person name="Ugolini M."/>
            <person name="Chourrout P."/>
            <person name="Nishida H."/>
            <person name="Aasland R."/>
            <person name="Huzurbazar S."/>
            <person name="Westhof E."/>
            <person name="Delsuc F."/>
            <person name="Lehrach H."/>
            <person name="Reinhardt R."/>
            <person name="Weissenbach J."/>
            <person name="Roy S.W."/>
            <person name="Artiguenave F."/>
            <person name="Postlethwait J.H."/>
            <person name="Manak J.R."/>
            <person name="Thompson E.M."/>
            <person name="Jaillon O."/>
            <person name="Du Pasquier L."/>
            <person name="Boudinot P."/>
            <person name="Liberles D.A."/>
            <person name="Volff J.N."/>
            <person name="Philippe H."/>
            <person name="Lenhard B."/>
            <person name="Roest Crollius H."/>
            <person name="Wincker P."/>
            <person name="Chourrout D."/>
        </authorList>
    </citation>
    <scope>NUCLEOTIDE SEQUENCE [LARGE SCALE GENOMIC DNA]</scope>
</reference>
<evidence type="ECO:0000259" key="12">
    <source>
        <dbReference type="PROSITE" id="PS50835"/>
    </source>
</evidence>
<dbReference type="Pfam" id="PF25609">
    <property type="entry name" value="Unc5_NetrinR_N"/>
    <property type="match status" value="1"/>
</dbReference>
<dbReference type="SUPFAM" id="SSF48726">
    <property type="entry name" value="Immunoglobulin"/>
    <property type="match status" value="1"/>
</dbReference>
<proteinExistence type="inferred from homology"/>
<organism evidence="13">
    <name type="scientific">Oikopleura dioica</name>
    <name type="common">Tunicate</name>
    <dbReference type="NCBI Taxonomy" id="34765"/>
    <lineage>
        <taxon>Eukaryota</taxon>
        <taxon>Metazoa</taxon>
        <taxon>Chordata</taxon>
        <taxon>Tunicata</taxon>
        <taxon>Appendicularia</taxon>
        <taxon>Copelata</taxon>
        <taxon>Oikopleuridae</taxon>
        <taxon>Oikopleura</taxon>
    </lineage>
</organism>
<dbReference type="InterPro" id="IPR057755">
    <property type="entry name" value="UNC5A-D-like_N"/>
</dbReference>
<dbReference type="InterPro" id="IPR003599">
    <property type="entry name" value="Ig_sub"/>
</dbReference>
<evidence type="ECO:0000256" key="5">
    <source>
        <dbReference type="ARBA" id="ARBA00023136"/>
    </source>
</evidence>
<dbReference type="SUPFAM" id="SSF82895">
    <property type="entry name" value="TSP-1 type 1 repeat"/>
    <property type="match status" value="2"/>
</dbReference>
<evidence type="ECO:0000256" key="8">
    <source>
        <dbReference type="ARBA" id="ARBA00023180"/>
    </source>
</evidence>
<dbReference type="InterPro" id="IPR003598">
    <property type="entry name" value="Ig_sub2"/>
</dbReference>
<feature type="transmembrane region" description="Helical" evidence="10">
    <location>
        <begin position="344"/>
        <end position="367"/>
    </location>
</feature>
<keyword evidence="8" id="KW-0325">Glycoprotein</keyword>
<dbReference type="Proteomes" id="UP000001307">
    <property type="component" value="Unassembled WGS sequence"/>
</dbReference>
<dbReference type="EMBL" id="FN653084">
    <property type="protein sequence ID" value="CBY11430.1"/>
    <property type="molecule type" value="Genomic_DNA"/>
</dbReference>
<dbReference type="Pfam" id="PF00791">
    <property type="entry name" value="ZU5"/>
    <property type="match status" value="1"/>
</dbReference>
<keyword evidence="10" id="KW-1133">Transmembrane helix</keyword>
<dbReference type="InterPro" id="IPR000884">
    <property type="entry name" value="TSP1_rpt"/>
</dbReference>
<dbReference type="InterPro" id="IPR052065">
    <property type="entry name" value="Compl_asym_regulator"/>
</dbReference>
<evidence type="ECO:0000256" key="4">
    <source>
        <dbReference type="ARBA" id="ARBA00022737"/>
    </source>
</evidence>
<dbReference type="PANTHER" id="PTHR22906">
    <property type="entry name" value="PROPERDIN"/>
    <property type="match status" value="1"/>
</dbReference>
<dbReference type="Gene3D" id="2.60.40.10">
    <property type="entry name" value="Immunoglobulins"/>
    <property type="match status" value="2"/>
</dbReference>
<dbReference type="SMART" id="SM00409">
    <property type="entry name" value="IG"/>
    <property type="match status" value="1"/>
</dbReference>
<evidence type="ECO:0000313" key="14">
    <source>
        <dbReference type="Proteomes" id="UP000001307"/>
    </source>
</evidence>
<dbReference type="InterPro" id="IPR000906">
    <property type="entry name" value="ZU5_dom"/>
</dbReference>
<keyword evidence="5 10" id="KW-0472">Membrane</keyword>
<dbReference type="InterPro" id="IPR007110">
    <property type="entry name" value="Ig-like_dom"/>
</dbReference>
<dbReference type="OrthoDB" id="5973910at2759"/>
<dbReference type="Gene3D" id="2.20.100.10">
    <property type="entry name" value="Thrombospondin type-1 (TSP1) repeat"/>
    <property type="match status" value="2"/>
</dbReference>
<evidence type="ECO:0000313" key="13">
    <source>
        <dbReference type="EMBL" id="CBY11430.1"/>
    </source>
</evidence>